<comment type="caution">
    <text evidence="2">The sequence shown here is derived from an EMBL/GenBank/DDBJ whole genome shotgun (WGS) entry which is preliminary data.</text>
</comment>
<keyword evidence="3" id="KW-1185">Reference proteome</keyword>
<gene>
    <name evidence="2" type="ORF">T310_9925</name>
</gene>
<feature type="transmembrane region" description="Helical" evidence="1">
    <location>
        <begin position="78"/>
        <end position="105"/>
    </location>
</feature>
<sequence>INIVSTIQREGHSIFSSARISSLFWNRLFPCPLRCLSFLRPFLSTHWWPFSEGERFSKYKPLPPVAFPSLTHLPVGRLCLCLTTGGLLLCTLLFWVAFFFCLSFLDFLPLWEGVFRGFSAAWAF</sequence>
<protein>
    <submittedName>
        <fullName evidence="2">Uncharacterized protein</fullName>
    </submittedName>
</protein>
<dbReference type="GeneID" id="25321839"/>
<dbReference type="AlphaFoldDB" id="A0A0F4YE67"/>
<organism evidence="2 3">
    <name type="scientific">Rasamsonia emersonii (strain ATCC 16479 / CBS 393.64 / IMI 116815)</name>
    <dbReference type="NCBI Taxonomy" id="1408163"/>
    <lineage>
        <taxon>Eukaryota</taxon>
        <taxon>Fungi</taxon>
        <taxon>Dikarya</taxon>
        <taxon>Ascomycota</taxon>
        <taxon>Pezizomycotina</taxon>
        <taxon>Eurotiomycetes</taxon>
        <taxon>Eurotiomycetidae</taxon>
        <taxon>Eurotiales</taxon>
        <taxon>Trichocomaceae</taxon>
        <taxon>Rasamsonia</taxon>
    </lineage>
</organism>
<dbReference type="RefSeq" id="XP_013323091.1">
    <property type="nucleotide sequence ID" value="XM_013467637.1"/>
</dbReference>
<dbReference type="EMBL" id="LASV01000763">
    <property type="protein sequence ID" value="KKA16479.1"/>
    <property type="molecule type" value="Genomic_DNA"/>
</dbReference>
<evidence type="ECO:0000256" key="1">
    <source>
        <dbReference type="SAM" id="Phobius"/>
    </source>
</evidence>
<keyword evidence="1" id="KW-1133">Transmembrane helix</keyword>
<accession>A0A0F4YE67</accession>
<keyword evidence="1" id="KW-0472">Membrane</keyword>
<proteinExistence type="predicted"/>
<dbReference type="Proteomes" id="UP000053958">
    <property type="component" value="Unassembled WGS sequence"/>
</dbReference>
<name>A0A0F4YE67_RASE3</name>
<evidence type="ECO:0000313" key="2">
    <source>
        <dbReference type="EMBL" id="KKA16479.1"/>
    </source>
</evidence>
<keyword evidence="1" id="KW-0812">Transmembrane</keyword>
<evidence type="ECO:0000313" key="3">
    <source>
        <dbReference type="Proteomes" id="UP000053958"/>
    </source>
</evidence>
<reference evidence="2 3" key="1">
    <citation type="submission" date="2015-04" db="EMBL/GenBank/DDBJ databases">
        <authorList>
            <person name="Heijne W.H."/>
            <person name="Fedorova N.D."/>
            <person name="Nierman W.C."/>
            <person name="Vollebregt A.W."/>
            <person name="Zhao Z."/>
            <person name="Wu L."/>
            <person name="Kumar M."/>
            <person name="Stam H."/>
            <person name="van den Berg M.A."/>
            <person name="Pel H.J."/>
        </authorList>
    </citation>
    <scope>NUCLEOTIDE SEQUENCE [LARGE SCALE GENOMIC DNA]</scope>
    <source>
        <strain evidence="2 3">CBS 393.64</strain>
    </source>
</reference>
<feature type="non-terminal residue" evidence="2">
    <location>
        <position position="1"/>
    </location>
</feature>